<sequence length="135" mass="15426">VERSQVALPNPAWVRIKHGKHKGDIGRVLKSVNDVTEVLCPARDFPYSMPRGCRALVERSRLPKNSVSDIILNDEVVGWTYKGASYYKGLLLKKFRREDLELLTSPHADAIQLHLESGWDTTFLKKTIVEFSMQF</sequence>
<gene>
    <name evidence="1" type="ORF">CY34DRAFT_33094</name>
</gene>
<dbReference type="InParanoid" id="A0A0C9Z2A3"/>
<reference evidence="1 2" key="1">
    <citation type="submission" date="2014-04" db="EMBL/GenBank/DDBJ databases">
        <authorList>
            <consortium name="DOE Joint Genome Institute"/>
            <person name="Kuo A."/>
            <person name="Ruytinx J."/>
            <person name="Rineau F."/>
            <person name="Colpaert J."/>
            <person name="Kohler A."/>
            <person name="Nagy L.G."/>
            <person name="Floudas D."/>
            <person name="Copeland A."/>
            <person name="Barry K.W."/>
            <person name="Cichocki N."/>
            <person name="Veneault-Fourrey C."/>
            <person name="LaButti K."/>
            <person name="Lindquist E.A."/>
            <person name="Lipzen A."/>
            <person name="Lundell T."/>
            <person name="Morin E."/>
            <person name="Murat C."/>
            <person name="Sun H."/>
            <person name="Tunlid A."/>
            <person name="Henrissat B."/>
            <person name="Grigoriev I.V."/>
            <person name="Hibbett D.S."/>
            <person name="Martin F."/>
            <person name="Nordberg H.P."/>
            <person name="Cantor M.N."/>
            <person name="Hua S.X."/>
        </authorList>
    </citation>
    <scope>NUCLEOTIDE SEQUENCE [LARGE SCALE GENOMIC DNA]</scope>
    <source>
        <strain evidence="1 2">UH-Slu-Lm8-n1</strain>
    </source>
</reference>
<keyword evidence="2" id="KW-1185">Reference proteome</keyword>
<proteinExistence type="predicted"/>
<dbReference type="Proteomes" id="UP000054485">
    <property type="component" value="Unassembled WGS sequence"/>
</dbReference>
<evidence type="ECO:0000313" key="2">
    <source>
        <dbReference type="Proteomes" id="UP000054485"/>
    </source>
</evidence>
<name>A0A0C9Z2A3_9AGAM</name>
<feature type="non-terminal residue" evidence="1">
    <location>
        <position position="135"/>
    </location>
</feature>
<protein>
    <submittedName>
        <fullName evidence="1">Uncharacterized protein</fullName>
    </submittedName>
</protein>
<evidence type="ECO:0000313" key="1">
    <source>
        <dbReference type="EMBL" id="KIK31585.1"/>
    </source>
</evidence>
<accession>A0A0C9Z2A3</accession>
<dbReference type="OrthoDB" id="2683074at2759"/>
<dbReference type="EMBL" id="KN836849">
    <property type="protein sequence ID" value="KIK31585.1"/>
    <property type="molecule type" value="Genomic_DNA"/>
</dbReference>
<reference evidence="2" key="2">
    <citation type="submission" date="2015-01" db="EMBL/GenBank/DDBJ databases">
        <title>Evolutionary Origins and Diversification of the Mycorrhizal Mutualists.</title>
        <authorList>
            <consortium name="DOE Joint Genome Institute"/>
            <consortium name="Mycorrhizal Genomics Consortium"/>
            <person name="Kohler A."/>
            <person name="Kuo A."/>
            <person name="Nagy L.G."/>
            <person name="Floudas D."/>
            <person name="Copeland A."/>
            <person name="Barry K.W."/>
            <person name="Cichocki N."/>
            <person name="Veneault-Fourrey C."/>
            <person name="LaButti K."/>
            <person name="Lindquist E.A."/>
            <person name="Lipzen A."/>
            <person name="Lundell T."/>
            <person name="Morin E."/>
            <person name="Murat C."/>
            <person name="Riley R."/>
            <person name="Ohm R."/>
            <person name="Sun H."/>
            <person name="Tunlid A."/>
            <person name="Henrissat B."/>
            <person name="Grigoriev I.V."/>
            <person name="Hibbett D.S."/>
            <person name="Martin F."/>
        </authorList>
    </citation>
    <scope>NUCLEOTIDE SEQUENCE [LARGE SCALE GENOMIC DNA]</scope>
    <source>
        <strain evidence="2">UH-Slu-Lm8-n1</strain>
    </source>
</reference>
<organism evidence="1 2">
    <name type="scientific">Suillus luteus UH-Slu-Lm8-n1</name>
    <dbReference type="NCBI Taxonomy" id="930992"/>
    <lineage>
        <taxon>Eukaryota</taxon>
        <taxon>Fungi</taxon>
        <taxon>Dikarya</taxon>
        <taxon>Basidiomycota</taxon>
        <taxon>Agaricomycotina</taxon>
        <taxon>Agaricomycetes</taxon>
        <taxon>Agaricomycetidae</taxon>
        <taxon>Boletales</taxon>
        <taxon>Suillineae</taxon>
        <taxon>Suillaceae</taxon>
        <taxon>Suillus</taxon>
    </lineage>
</organism>
<feature type="non-terminal residue" evidence="1">
    <location>
        <position position="1"/>
    </location>
</feature>
<dbReference type="AlphaFoldDB" id="A0A0C9Z2A3"/>
<dbReference type="HOGENOM" id="CLU_1890840_0_0_1"/>